<dbReference type="AlphaFoldDB" id="A0A8C8UP91"/>
<reference evidence="2" key="2">
    <citation type="submission" date="2025-08" db="UniProtKB">
        <authorList>
            <consortium name="Ensembl"/>
        </authorList>
    </citation>
    <scope>IDENTIFICATION</scope>
</reference>
<feature type="region of interest" description="Disordered" evidence="1">
    <location>
        <begin position="38"/>
        <end position="81"/>
    </location>
</feature>
<organism evidence="2 3">
    <name type="scientific">Peromyscus maniculatus bairdii</name>
    <name type="common">Prairie deer mouse</name>
    <dbReference type="NCBI Taxonomy" id="230844"/>
    <lineage>
        <taxon>Eukaryota</taxon>
        <taxon>Metazoa</taxon>
        <taxon>Chordata</taxon>
        <taxon>Craniata</taxon>
        <taxon>Vertebrata</taxon>
        <taxon>Euteleostomi</taxon>
        <taxon>Mammalia</taxon>
        <taxon>Eutheria</taxon>
        <taxon>Euarchontoglires</taxon>
        <taxon>Glires</taxon>
        <taxon>Rodentia</taxon>
        <taxon>Myomorpha</taxon>
        <taxon>Muroidea</taxon>
        <taxon>Cricetidae</taxon>
        <taxon>Neotominae</taxon>
        <taxon>Peromyscus</taxon>
    </lineage>
</organism>
<dbReference type="Proteomes" id="UP000694547">
    <property type="component" value="Chromosome X"/>
</dbReference>
<feature type="compositionally biased region" description="Basic and acidic residues" evidence="1">
    <location>
        <begin position="55"/>
        <end position="67"/>
    </location>
</feature>
<feature type="compositionally biased region" description="Polar residues" evidence="1">
    <location>
        <begin position="38"/>
        <end position="51"/>
    </location>
</feature>
<proteinExistence type="predicted"/>
<dbReference type="Ensembl" id="ENSPEMT00000040937.1">
    <property type="protein sequence ID" value="ENSPEMP00000034833.1"/>
    <property type="gene ID" value="ENSPEMG00000025087.1"/>
</dbReference>
<evidence type="ECO:0000313" key="2">
    <source>
        <dbReference type="Ensembl" id="ENSPEMP00000034833.1"/>
    </source>
</evidence>
<protein>
    <submittedName>
        <fullName evidence="2">Uncharacterized protein</fullName>
    </submittedName>
</protein>
<evidence type="ECO:0000313" key="3">
    <source>
        <dbReference type="Proteomes" id="UP000694547"/>
    </source>
</evidence>
<name>A0A8C8UP91_PERMB</name>
<accession>A0A8C8UP91</accession>
<sequence>TYKRNKKAIKTFYVTSNSNIKGIHCEGIQLSENITDQMMESSPSGSKSQQYLAEDMAREPRKPDALRKKTKMRENVPLLLE</sequence>
<keyword evidence="3" id="KW-1185">Reference proteome</keyword>
<reference evidence="2 3" key="1">
    <citation type="submission" date="2018-10" db="EMBL/GenBank/DDBJ databases">
        <title>Improved assembly of the deer mouse Peromyscus maniculatus genome.</title>
        <authorList>
            <person name="Lassance J.-M."/>
            <person name="Hoekstra H.E."/>
        </authorList>
    </citation>
    <scope>NUCLEOTIDE SEQUENCE [LARGE SCALE GENOMIC DNA]</scope>
</reference>
<evidence type="ECO:0000256" key="1">
    <source>
        <dbReference type="SAM" id="MobiDB-lite"/>
    </source>
</evidence>
<reference evidence="2" key="3">
    <citation type="submission" date="2025-09" db="UniProtKB">
        <authorList>
            <consortium name="Ensembl"/>
        </authorList>
    </citation>
    <scope>IDENTIFICATION</scope>
</reference>